<name>A0A0P9YF58_9PSED</name>
<proteinExistence type="predicted"/>
<dbReference type="AlphaFoldDB" id="A0A0P9YF58"/>
<reference evidence="1 2" key="1">
    <citation type="submission" date="2015-09" db="EMBL/GenBank/DDBJ databases">
        <title>Genome announcement of multiple Pseudomonas syringae strains.</title>
        <authorList>
            <person name="Thakur S."/>
            <person name="Wang P.W."/>
            <person name="Gong Y."/>
            <person name="Weir B.S."/>
            <person name="Guttman D.S."/>
        </authorList>
    </citation>
    <scope>NUCLEOTIDE SEQUENCE [LARGE SCALE GENOMIC DNA]</scope>
    <source>
        <strain evidence="1 2">ICMP3956</strain>
    </source>
</reference>
<evidence type="ECO:0000313" key="2">
    <source>
        <dbReference type="Proteomes" id="UP000050562"/>
    </source>
</evidence>
<dbReference type="EMBL" id="LJRC01000145">
    <property type="protein sequence ID" value="KPY36453.1"/>
    <property type="molecule type" value="Genomic_DNA"/>
</dbReference>
<dbReference type="Proteomes" id="UP000050562">
    <property type="component" value="Unassembled WGS sequence"/>
</dbReference>
<gene>
    <name evidence="1" type="ORF">ALO52_200072</name>
</gene>
<sequence>MLVARNTRLKGYNWCPLNLSEHHVLAFRSWVDDLAGRIHRIVHKSHIIELKGESMRRIKIRKRS</sequence>
<protein>
    <submittedName>
        <fullName evidence="1">Uncharacterized protein</fullName>
    </submittedName>
</protein>
<organism evidence="1 2">
    <name type="scientific">Pseudomonas syringae pv. primulae</name>
    <dbReference type="NCBI Taxonomy" id="251707"/>
    <lineage>
        <taxon>Bacteria</taxon>
        <taxon>Pseudomonadati</taxon>
        <taxon>Pseudomonadota</taxon>
        <taxon>Gammaproteobacteria</taxon>
        <taxon>Pseudomonadales</taxon>
        <taxon>Pseudomonadaceae</taxon>
        <taxon>Pseudomonas</taxon>
    </lineage>
</organism>
<dbReference type="PATRIC" id="fig|251707.3.peg.2190"/>
<comment type="caution">
    <text evidence="1">The sequence shown here is derived from an EMBL/GenBank/DDBJ whole genome shotgun (WGS) entry which is preliminary data.</text>
</comment>
<accession>A0A0P9YF58</accession>
<evidence type="ECO:0000313" key="1">
    <source>
        <dbReference type="EMBL" id="KPY36453.1"/>
    </source>
</evidence>